<dbReference type="Gramene" id="OE9A054193T1">
    <property type="protein sequence ID" value="OE9A054193C1"/>
    <property type="gene ID" value="OE9A054193"/>
</dbReference>
<protein>
    <submittedName>
        <fullName evidence="1">Uncharacterized protein</fullName>
    </submittedName>
</protein>
<evidence type="ECO:0000313" key="2">
    <source>
        <dbReference type="Proteomes" id="UP000594638"/>
    </source>
</evidence>
<sequence>MARGGGIERLFPLDSTRGWQFAGRVKGPAGCAAYATGRAGVAPERPPGGFQFGPSRARRIWRIKINKQREQFVPSLQLAVCGANVELVQRWPRFALCCPRDALTRDLCLLLLALASPPGPAQDHKLRLAGQLFARKRAARVPRVLRSRLGEREPPAPLRAVIIMKTLKSTVRAGRTRNCPSHHLDVFGRFPTGQPWAGSRRFGSRVTRAKV</sequence>
<name>A0A8S0UNF7_OLEEU</name>
<organism evidence="1 2">
    <name type="scientific">Olea europaea subsp. europaea</name>
    <dbReference type="NCBI Taxonomy" id="158383"/>
    <lineage>
        <taxon>Eukaryota</taxon>
        <taxon>Viridiplantae</taxon>
        <taxon>Streptophyta</taxon>
        <taxon>Embryophyta</taxon>
        <taxon>Tracheophyta</taxon>
        <taxon>Spermatophyta</taxon>
        <taxon>Magnoliopsida</taxon>
        <taxon>eudicotyledons</taxon>
        <taxon>Gunneridae</taxon>
        <taxon>Pentapetalae</taxon>
        <taxon>asterids</taxon>
        <taxon>lamiids</taxon>
        <taxon>Lamiales</taxon>
        <taxon>Oleaceae</taxon>
        <taxon>Oleeae</taxon>
        <taxon>Olea</taxon>
    </lineage>
</organism>
<proteinExistence type="predicted"/>
<dbReference type="Proteomes" id="UP000594638">
    <property type="component" value="Unassembled WGS sequence"/>
</dbReference>
<accession>A0A8S0UNF7</accession>
<dbReference type="AlphaFoldDB" id="A0A8S0UNF7"/>
<reference evidence="1 2" key="1">
    <citation type="submission" date="2019-12" db="EMBL/GenBank/DDBJ databases">
        <authorList>
            <person name="Alioto T."/>
            <person name="Alioto T."/>
            <person name="Gomez Garrido J."/>
        </authorList>
    </citation>
    <scope>NUCLEOTIDE SEQUENCE [LARGE SCALE GENOMIC DNA]</scope>
</reference>
<gene>
    <name evidence="1" type="ORF">OLEA9_A054193</name>
</gene>
<comment type="caution">
    <text evidence="1">The sequence shown here is derived from an EMBL/GenBank/DDBJ whole genome shotgun (WGS) entry which is preliminary data.</text>
</comment>
<dbReference type="EMBL" id="CACTIH010008419">
    <property type="protein sequence ID" value="CAA3019406.1"/>
    <property type="molecule type" value="Genomic_DNA"/>
</dbReference>
<evidence type="ECO:0000313" key="1">
    <source>
        <dbReference type="EMBL" id="CAA3019406.1"/>
    </source>
</evidence>
<keyword evidence="2" id="KW-1185">Reference proteome</keyword>